<reference evidence="2" key="2">
    <citation type="journal article" date="2024" name="Plant">
        <title>Genomic evolution and insights into agronomic trait innovations of Sesamum species.</title>
        <authorList>
            <person name="Miao H."/>
            <person name="Wang L."/>
            <person name="Qu L."/>
            <person name="Liu H."/>
            <person name="Sun Y."/>
            <person name="Le M."/>
            <person name="Wang Q."/>
            <person name="Wei S."/>
            <person name="Zheng Y."/>
            <person name="Lin W."/>
            <person name="Duan Y."/>
            <person name="Cao H."/>
            <person name="Xiong S."/>
            <person name="Wang X."/>
            <person name="Wei L."/>
            <person name="Li C."/>
            <person name="Ma Q."/>
            <person name="Ju M."/>
            <person name="Zhao R."/>
            <person name="Li G."/>
            <person name="Mu C."/>
            <person name="Tian Q."/>
            <person name="Mei H."/>
            <person name="Zhang T."/>
            <person name="Gao T."/>
            <person name="Zhang H."/>
        </authorList>
    </citation>
    <scope>NUCLEOTIDE SEQUENCE</scope>
    <source>
        <strain evidence="2">G02</strain>
    </source>
</reference>
<comment type="caution">
    <text evidence="2">The sequence shown here is derived from an EMBL/GenBank/DDBJ whole genome shotgun (WGS) entry which is preliminary data.</text>
</comment>
<protein>
    <submittedName>
        <fullName evidence="2">Uncharacterized protein</fullName>
    </submittedName>
</protein>
<dbReference type="EMBL" id="JACGWJ010000006">
    <property type="protein sequence ID" value="KAL0413968.1"/>
    <property type="molecule type" value="Genomic_DNA"/>
</dbReference>
<evidence type="ECO:0000256" key="1">
    <source>
        <dbReference type="SAM" id="MobiDB-lite"/>
    </source>
</evidence>
<reference evidence="2" key="1">
    <citation type="submission" date="2020-06" db="EMBL/GenBank/DDBJ databases">
        <authorList>
            <person name="Li T."/>
            <person name="Hu X."/>
            <person name="Zhang T."/>
            <person name="Song X."/>
            <person name="Zhang H."/>
            <person name="Dai N."/>
            <person name="Sheng W."/>
            <person name="Hou X."/>
            <person name="Wei L."/>
        </authorList>
    </citation>
    <scope>NUCLEOTIDE SEQUENCE</scope>
    <source>
        <strain evidence="2">G02</strain>
        <tissue evidence="2">Leaf</tissue>
    </source>
</reference>
<organism evidence="2">
    <name type="scientific">Sesamum radiatum</name>
    <name type="common">Black benniseed</name>
    <dbReference type="NCBI Taxonomy" id="300843"/>
    <lineage>
        <taxon>Eukaryota</taxon>
        <taxon>Viridiplantae</taxon>
        <taxon>Streptophyta</taxon>
        <taxon>Embryophyta</taxon>
        <taxon>Tracheophyta</taxon>
        <taxon>Spermatophyta</taxon>
        <taxon>Magnoliopsida</taxon>
        <taxon>eudicotyledons</taxon>
        <taxon>Gunneridae</taxon>
        <taxon>Pentapetalae</taxon>
        <taxon>asterids</taxon>
        <taxon>lamiids</taxon>
        <taxon>Lamiales</taxon>
        <taxon>Pedaliaceae</taxon>
        <taxon>Sesamum</taxon>
    </lineage>
</organism>
<feature type="region of interest" description="Disordered" evidence="1">
    <location>
        <begin position="1"/>
        <end position="47"/>
    </location>
</feature>
<name>A0AAW2U9Y8_SESRA</name>
<evidence type="ECO:0000313" key="2">
    <source>
        <dbReference type="EMBL" id="KAL0413968.1"/>
    </source>
</evidence>
<gene>
    <name evidence="2" type="ORF">Sradi_1598500</name>
</gene>
<feature type="compositionally biased region" description="Polar residues" evidence="1">
    <location>
        <begin position="8"/>
        <end position="19"/>
    </location>
</feature>
<dbReference type="CDD" id="cd00303">
    <property type="entry name" value="retropepsin_like"/>
    <property type="match status" value="1"/>
</dbReference>
<proteinExistence type="predicted"/>
<dbReference type="Gene3D" id="2.40.70.10">
    <property type="entry name" value="Acid Proteases"/>
    <property type="match status" value="1"/>
</dbReference>
<sequence length="168" mass="19363">MVDAILRKTNQYQKSSQNKAPYKPPRKNSPYRPTFKPSFKNIDENSQPRRFLTEAEVKARKEKNICYKCDEPYTPGHKYKVRHVYMLMSEEEAKKYEEEAENLEGPTEEEDATVSFHTMGGSISNSTLRVNGRVNGKDIHILIDSGSTDCFIDEKVVQVLLRMVAIRS</sequence>
<accession>A0AAW2U9Y8</accession>
<dbReference type="AlphaFoldDB" id="A0AAW2U9Y8"/>
<dbReference type="InterPro" id="IPR021109">
    <property type="entry name" value="Peptidase_aspartic_dom_sf"/>
</dbReference>